<accession>A0A6J4LIE5</accession>
<evidence type="ECO:0000256" key="1">
    <source>
        <dbReference type="SAM" id="MobiDB-lite"/>
    </source>
</evidence>
<feature type="region of interest" description="Disordered" evidence="1">
    <location>
        <begin position="1"/>
        <end position="267"/>
    </location>
</feature>
<dbReference type="AlphaFoldDB" id="A0A6J4LIE5"/>
<feature type="non-terminal residue" evidence="2">
    <location>
        <position position="267"/>
    </location>
</feature>
<name>A0A6J4LIE5_9BACT</name>
<dbReference type="EMBL" id="CADCTV010000478">
    <property type="protein sequence ID" value="CAA9333532.1"/>
    <property type="molecule type" value="Genomic_DNA"/>
</dbReference>
<proteinExistence type="predicted"/>
<feature type="non-terminal residue" evidence="2">
    <location>
        <position position="1"/>
    </location>
</feature>
<feature type="compositionally biased region" description="Gly residues" evidence="1">
    <location>
        <begin position="97"/>
        <end position="106"/>
    </location>
</feature>
<sequence length="267" mass="26888">ASSSRHLAPRPPAAPPARVRAGAAARAAVLQDPHRQRGRGAGGHHVRQHAHRAVRPRPSGGLHPGRGGAAGGGRHSGHGAGERRHPQDGPAAAGRAGARGGAGAAGRPGRARAAVPRGGPRAGPADAHLQRHARRGRRVPGAGARGGVAGPERRGRGAEADFARASRRDGAAAGGPAHPHSRGEGRGRSTGGRRPARGHAPGDRAGAGRGPAVRARPSPTRAGRVGPGARHRIAPAFAARDQRDGAGAGRRSVGGRRPFRRGRSGRL</sequence>
<feature type="compositionally biased region" description="Gly residues" evidence="1">
    <location>
        <begin position="62"/>
        <end position="74"/>
    </location>
</feature>
<protein>
    <submittedName>
        <fullName evidence="2">Uncharacterized protein</fullName>
    </submittedName>
</protein>
<organism evidence="2">
    <name type="scientific">uncultured Gemmatimonadota bacterium</name>
    <dbReference type="NCBI Taxonomy" id="203437"/>
    <lineage>
        <taxon>Bacteria</taxon>
        <taxon>Pseudomonadati</taxon>
        <taxon>Gemmatimonadota</taxon>
        <taxon>environmental samples</taxon>
    </lineage>
</organism>
<feature type="compositionally biased region" description="Basic residues" evidence="1">
    <location>
        <begin position="36"/>
        <end position="55"/>
    </location>
</feature>
<feature type="compositionally biased region" description="Basic residues" evidence="1">
    <location>
        <begin position="253"/>
        <end position="267"/>
    </location>
</feature>
<feature type="compositionally biased region" description="Low complexity" evidence="1">
    <location>
        <begin position="107"/>
        <end position="125"/>
    </location>
</feature>
<feature type="compositionally biased region" description="Basic and acidic residues" evidence="1">
    <location>
        <begin position="151"/>
        <end position="170"/>
    </location>
</feature>
<evidence type="ECO:0000313" key="2">
    <source>
        <dbReference type="EMBL" id="CAA9333532.1"/>
    </source>
</evidence>
<reference evidence="2" key="1">
    <citation type="submission" date="2020-02" db="EMBL/GenBank/DDBJ databases">
        <authorList>
            <person name="Meier V. D."/>
        </authorList>
    </citation>
    <scope>NUCLEOTIDE SEQUENCE</scope>
    <source>
        <strain evidence="2">AVDCRST_MAG89</strain>
    </source>
</reference>
<gene>
    <name evidence="2" type="ORF">AVDCRST_MAG89-2253</name>
</gene>
<feature type="compositionally biased region" description="Low complexity" evidence="1">
    <location>
        <begin position="16"/>
        <end position="28"/>
    </location>
</feature>